<feature type="domain" description="CCHC-type" evidence="11">
    <location>
        <begin position="149"/>
        <end position="164"/>
    </location>
</feature>
<comment type="caution">
    <text evidence="15">The sequence shown here is derived from an EMBL/GenBank/DDBJ whole genome shotgun (WGS) entry which is preliminary data.</text>
</comment>
<feature type="domain" description="CCHC-type" evidence="11">
    <location>
        <begin position="121"/>
        <end position="136"/>
    </location>
</feature>
<evidence type="ECO:0000256" key="2">
    <source>
        <dbReference type="ARBA" id="ARBA00012552"/>
    </source>
</evidence>
<dbReference type="CDD" id="cd18787">
    <property type="entry name" value="SF2_C_DEAD"/>
    <property type="match status" value="1"/>
</dbReference>
<evidence type="ECO:0000256" key="9">
    <source>
        <dbReference type="RuleBase" id="RU000492"/>
    </source>
</evidence>
<dbReference type="PANTHER" id="PTHR47958">
    <property type="entry name" value="ATP-DEPENDENT RNA HELICASE DBP3"/>
    <property type="match status" value="1"/>
</dbReference>
<feature type="compositionally biased region" description="Basic and acidic residues" evidence="10">
    <location>
        <begin position="246"/>
        <end position="277"/>
    </location>
</feature>
<keyword evidence="4 9" id="KW-0378">Hydrolase</keyword>
<reference evidence="15 16" key="1">
    <citation type="submission" date="2024-08" db="EMBL/GenBank/DDBJ databases">
        <authorList>
            <person name="Cucini C."/>
            <person name="Frati F."/>
        </authorList>
    </citation>
    <scope>NUCLEOTIDE SEQUENCE [LARGE SCALE GENOMIC DNA]</scope>
</reference>
<dbReference type="InterPro" id="IPR000629">
    <property type="entry name" value="RNA-helicase_DEAD-box_CS"/>
</dbReference>
<feature type="domain" description="CCHC-type" evidence="11">
    <location>
        <begin position="211"/>
        <end position="226"/>
    </location>
</feature>
<feature type="domain" description="CCHC-type" evidence="11">
    <location>
        <begin position="37"/>
        <end position="52"/>
    </location>
</feature>
<evidence type="ECO:0000259" key="12">
    <source>
        <dbReference type="PROSITE" id="PS51192"/>
    </source>
</evidence>
<dbReference type="InterPro" id="IPR011545">
    <property type="entry name" value="DEAD/DEAH_box_helicase_dom"/>
</dbReference>
<dbReference type="InterPro" id="IPR014001">
    <property type="entry name" value="Helicase_ATP-bd"/>
</dbReference>
<proteinExistence type="inferred from homology"/>
<dbReference type="Gene3D" id="3.40.50.300">
    <property type="entry name" value="P-loop containing nucleotide triphosphate hydrolases"/>
    <property type="match status" value="2"/>
</dbReference>
<keyword evidence="7" id="KW-0863">Zinc-finger</keyword>
<feature type="domain" description="Helicase C-terminal" evidence="13">
    <location>
        <begin position="546"/>
        <end position="708"/>
    </location>
</feature>
<feature type="domain" description="CCHC-type" evidence="11">
    <location>
        <begin position="63"/>
        <end position="78"/>
    </location>
</feature>
<evidence type="ECO:0000256" key="5">
    <source>
        <dbReference type="ARBA" id="ARBA00022806"/>
    </source>
</evidence>
<dbReference type="PROSITE" id="PS51192">
    <property type="entry name" value="HELICASE_ATP_BIND_1"/>
    <property type="match status" value="1"/>
</dbReference>
<evidence type="ECO:0000313" key="16">
    <source>
        <dbReference type="Proteomes" id="UP001642540"/>
    </source>
</evidence>
<keyword evidence="6 9" id="KW-0067">ATP-binding</keyword>
<keyword evidence="7" id="KW-0862">Zinc</keyword>
<evidence type="ECO:0000256" key="6">
    <source>
        <dbReference type="ARBA" id="ARBA00022840"/>
    </source>
</evidence>
<evidence type="ECO:0000256" key="3">
    <source>
        <dbReference type="ARBA" id="ARBA00022741"/>
    </source>
</evidence>
<feature type="domain" description="DEAD-box RNA helicase Q" evidence="14">
    <location>
        <begin position="322"/>
        <end position="350"/>
    </location>
</feature>
<dbReference type="PROSITE" id="PS51194">
    <property type="entry name" value="HELICASE_CTER"/>
    <property type="match status" value="1"/>
</dbReference>
<dbReference type="SMART" id="SM00487">
    <property type="entry name" value="DEXDc"/>
    <property type="match status" value="1"/>
</dbReference>
<dbReference type="EMBL" id="CAXLJM020000014">
    <property type="protein sequence ID" value="CAL8080364.1"/>
    <property type="molecule type" value="Genomic_DNA"/>
</dbReference>
<dbReference type="SMART" id="SM00343">
    <property type="entry name" value="ZnF_C2HC"/>
    <property type="match status" value="8"/>
</dbReference>
<evidence type="ECO:0000259" key="13">
    <source>
        <dbReference type="PROSITE" id="PS51194"/>
    </source>
</evidence>
<evidence type="ECO:0000256" key="7">
    <source>
        <dbReference type="PROSITE-ProRule" id="PRU00047"/>
    </source>
</evidence>
<dbReference type="Gene3D" id="4.10.60.10">
    <property type="entry name" value="Zinc finger, CCHC-type"/>
    <property type="match status" value="7"/>
</dbReference>
<dbReference type="Pfam" id="PF00270">
    <property type="entry name" value="DEAD"/>
    <property type="match status" value="1"/>
</dbReference>
<protein>
    <recommendedName>
        <fullName evidence="2">RNA helicase</fullName>
        <ecNumber evidence="2">3.6.4.13</ecNumber>
    </recommendedName>
</protein>
<feature type="compositionally biased region" description="Acidic residues" evidence="10">
    <location>
        <begin position="1"/>
        <end position="11"/>
    </location>
</feature>
<feature type="region of interest" description="Disordered" evidence="10">
    <location>
        <begin position="1"/>
        <end position="34"/>
    </location>
</feature>
<evidence type="ECO:0000256" key="4">
    <source>
        <dbReference type="ARBA" id="ARBA00022801"/>
    </source>
</evidence>
<dbReference type="InterPro" id="IPR027417">
    <property type="entry name" value="P-loop_NTPase"/>
</dbReference>
<keyword evidence="5 9" id="KW-0347">Helicase</keyword>
<dbReference type="PRINTS" id="PR01228">
    <property type="entry name" value="EGGSHELL"/>
</dbReference>
<accession>A0ABP1PWI4</accession>
<dbReference type="SMART" id="SM00490">
    <property type="entry name" value="HELICc"/>
    <property type="match status" value="1"/>
</dbReference>
<evidence type="ECO:0000259" key="11">
    <source>
        <dbReference type="PROSITE" id="PS50158"/>
    </source>
</evidence>
<dbReference type="PROSITE" id="PS00039">
    <property type="entry name" value="DEAD_ATP_HELICASE"/>
    <property type="match status" value="1"/>
</dbReference>
<dbReference type="InterPro" id="IPR001878">
    <property type="entry name" value="Znf_CCHC"/>
</dbReference>
<dbReference type="InterPro" id="IPR036875">
    <property type="entry name" value="Znf_CCHC_sf"/>
</dbReference>
<dbReference type="SUPFAM" id="SSF57756">
    <property type="entry name" value="Retrovirus zinc finger-like domains"/>
    <property type="match status" value="5"/>
</dbReference>
<dbReference type="InterPro" id="IPR014014">
    <property type="entry name" value="RNA_helicase_DEAD_Q_motif"/>
</dbReference>
<feature type="short sequence motif" description="Q motif" evidence="8">
    <location>
        <begin position="322"/>
        <end position="350"/>
    </location>
</feature>
<evidence type="ECO:0000256" key="1">
    <source>
        <dbReference type="ARBA" id="ARBA00010132"/>
    </source>
</evidence>
<dbReference type="InterPro" id="IPR001650">
    <property type="entry name" value="Helicase_C-like"/>
</dbReference>
<feature type="domain" description="CCHC-type" evidence="11">
    <location>
        <begin position="92"/>
        <end position="107"/>
    </location>
</feature>
<feature type="domain" description="CCHC-type" evidence="11">
    <location>
        <begin position="238"/>
        <end position="253"/>
    </location>
</feature>
<dbReference type="Pfam" id="PF00271">
    <property type="entry name" value="Helicase_C"/>
    <property type="match status" value="1"/>
</dbReference>
<dbReference type="EC" id="3.6.4.13" evidence="2"/>
<organism evidence="15 16">
    <name type="scientific">Orchesella dallaii</name>
    <dbReference type="NCBI Taxonomy" id="48710"/>
    <lineage>
        <taxon>Eukaryota</taxon>
        <taxon>Metazoa</taxon>
        <taxon>Ecdysozoa</taxon>
        <taxon>Arthropoda</taxon>
        <taxon>Hexapoda</taxon>
        <taxon>Collembola</taxon>
        <taxon>Entomobryomorpha</taxon>
        <taxon>Entomobryoidea</taxon>
        <taxon>Orchesellidae</taxon>
        <taxon>Orchesellinae</taxon>
        <taxon>Orchesella</taxon>
    </lineage>
</organism>
<evidence type="ECO:0000256" key="8">
    <source>
        <dbReference type="PROSITE-ProRule" id="PRU00552"/>
    </source>
</evidence>
<evidence type="ECO:0000256" key="10">
    <source>
        <dbReference type="SAM" id="MobiDB-lite"/>
    </source>
</evidence>
<dbReference type="PROSITE" id="PS51195">
    <property type="entry name" value="Q_MOTIF"/>
    <property type="match status" value="1"/>
</dbReference>
<gene>
    <name evidence="15" type="ORF">ODALV1_LOCUS4623</name>
</gene>
<feature type="domain" description="Helicase ATP-binding" evidence="12">
    <location>
        <begin position="353"/>
        <end position="535"/>
    </location>
</feature>
<sequence>MTDDWSDDDTPAAEPVQESRGRGRGGRGGGGGGGRTCFGCGEEGHTGRDCPKGGGGGGGGRACFKCGEEGHMSRECPSGGGGGGGGGGNRACYKCGEEGHMSRECPSGDGGGGGGGGNRACFKCGEEGHMSRECPSGGGGGGGGGNRACYKCGEEGHMSRECPSGDGGGGGGGGGGNRACYKCGEEGHMSRECPSAGDGGGGGGGGGNRTCHKCGEEGHMSRECPSGGGGGGGGSRGCFNCGEEGHMSRDCPNPKKEDGGRPPREGAEGEPPKERYNPPEMLEGDAIFEDRKQTFEGSGINFSKYEAIAFNITGDNVVKSVNSFEELGLRPLVLDNLKKCGYDRPTPIQKHGSPQLINGLHVMCCAQTGSGKTAAFLLPIINRLLQQQDTLTPAMTAPATPEALILAPTRELAIQIGKEANMYANGSMVKTQVAYGGTAIFSQKQRLMKGCNILVATTGRLKQFISEKIVDVSKVRYFILDEADRMLDMGFMPDVNTVVESLPPKEERVSGMFSATFPPDIQAAAKNILGDYVYIVIGVVGGACADVKQEIVQVERAEKRKKIMDILAETPKTDKVLVFCSSKKGADFLATYLSSNNHSCTSIHGDRLQSQRELALMEFTTGRRQVLVATAVAARGLDIPKVALVVNYDMPNEIDEYVHRIGRTGRVGHTGKSISFYEDSQDSSLASALVSILKGAGQEVPDFLEGVASNGYGFEEGGFSSVDVRKGVSQAANF</sequence>
<dbReference type="PROSITE" id="PS50158">
    <property type="entry name" value="ZF_CCHC"/>
    <property type="match status" value="8"/>
</dbReference>
<name>A0ABP1PWI4_9HEXA</name>
<keyword evidence="16" id="KW-1185">Reference proteome</keyword>
<feature type="domain" description="CCHC-type" evidence="11">
    <location>
        <begin position="180"/>
        <end position="195"/>
    </location>
</feature>
<keyword evidence="3 9" id="KW-0547">Nucleotide-binding</keyword>
<keyword evidence="7" id="KW-0479">Metal-binding</keyword>
<dbReference type="SUPFAM" id="SSF52540">
    <property type="entry name" value="P-loop containing nucleoside triphosphate hydrolases"/>
    <property type="match status" value="2"/>
</dbReference>
<dbReference type="Pfam" id="PF00098">
    <property type="entry name" value="zf-CCHC"/>
    <property type="match status" value="8"/>
</dbReference>
<dbReference type="Proteomes" id="UP001642540">
    <property type="component" value="Unassembled WGS sequence"/>
</dbReference>
<comment type="similarity">
    <text evidence="1">Belongs to the DEAD box helicase family. DDX4/VASA subfamily.</text>
</comment>
<feature type="region of interest" description="Disordered" evidence="10">
    <location>
        <begin position="246"/>
        <end position="280"/>
    </location>
</feature>
<evidence type="ECO:0000259" key="14">
    <source>
        <dbReference type="PROSITE" id="PS51195"/>
    </source>
</evidence>
<evidence type="ECO:0000313" key="15">
    <source>
        <dbReference type="EMBL" id="CAL8080364.1"/>
    </source>
</evidence>